<sequence length="89" mass="10410">MKFNPLTKELYTDDNKLIKKMYCPYPSLRWDDLSSLDGTMSRFCAICESNVVDTSEYTDEALIELLKEKPDTCLKIDFNQKNTRIDHHA</sequence>
<dbReference type="OrthoDB" id="7066863at2"/>
<evidence type="ECO:0000313" key="2">
    <source>
        <dbReference type="Proteomes" id="UP000075359"/>
    </source>
</evidence>
<dbReference type="Proteomes" id="UP000075359">
    <property type="component" value="Unassembled WGS sequence"/>
</dbReference>
<dbReference type="EMBL" id="LNKT01000001">
    <property type="protein sequence ID" value="KYJ87528.1"/>
    <property type="molecule type" value="Genomic_DNA"/>
</dbReference>
<gene>
    <name evidence="1" type="ORF">AS592_10500</name>
</gene>
<protein>
    <submittedName>
        <fullName evidence="1">Uncharacterized protein</fullName>
    </submittedName>
</protein>
<dbReference type="RefSeq" id="WP_067328438.1">
    <property type="nucleotide sequence ID" value="NZ_LNKT01000001.1"/>
</dbReference>
<dbReference type="STRING" id="1630136.AS592_10500"/>
<reference evidence="1 2" key="1">
    <citation type="submission" date="2015-11" db="EMBL/GenBank/DDBJ databases">
        <title>Draft genome of Sulfurovum riftiae 1812E, a member of the Epsilonproteobacteria isolated from the tube of the deep-sea hydrothermal vent tubewom Riftia pachyptila.</title>
        <authorList>
            <person name="Vetriani C."/>
            <person name="Giovannelli D."/>
        </authorList>
    </citation>
    <scope>NUCLEOTIDE SEQUENCE [LARGE SCALE GENOMIC DNA]</scope>
    <source>
        <strain evidence="1 2">1812E</strain>
    </source>
</reference>
<organism evidence="1 2">
    <name type="scientific">Sulfurovum riftiae</name>
    <dbReference type="NCBI Taxonomy" id="1630136"/>
    <lineage>
        <taxon>Bacteria</taxon>
        <taxon>Pseudomonadati</taxon>
        <taxon>Campylobacterota</taxon>
        <taxon>Epsilonproteobacteria</taxon>
        <taxon>Campylobacterales</taxon>
        <taxon>Sulfurovaceae</taxon>
        <taxon>Sulfurovum</taxon>
    </lineage>
</organism>
<proteinExistence type="predicted"/>
<comment type="caution">
    <text evidence="1">The sequence shown here is derived from an EMBL/GenBank/DDBJ whole genome shotgun (WGS) entry which is preliminary data.</text>
</comment>
<evidence type="ECO:0000313" key="1">
    <source>
        <dbReference type="EMBL" id="KYJ87528.1"/>
    </source>
</evidence>
<keyword evidence="2" id="KW-1185">Reference proteome</keyword>
<dbReference type="AlphaFoldDB" id="A0A151CJ11"/>
<accession>A0A151CJ11</accession>
<name>A0A151CJ11_9BACT</name>